<feature type="chain" id="PRO_5044632044" description="Probable glucan endo-1,3-beta-glucosidase eglC" evidence="23">
    <location>
        <begin position="23"/>
        <end position="291"/>
    </location>
</feature>
<reference evidence="26" key="2">
    <citation type="submission" date="2020-04" db="EMBL/GenBank/DDBJ databases">
        <authorList>
            <consortium name="NCBI Genome Project"/>
        </authorList>
    </citation>
    <scope>NUCLEOTIDE SEQUENCE</scope>
    <source>
        <strain evidence="26">CBS 781.70</strain>
    </source>
</reference>
<dbReference type="GO" id="GO:0071555">
    <property type="term" value="P:cell wall organization"/>
    <property type="evidence" value="ECO:0007669"/>
    <property type="project" value="UniProtKB-KW"/>
</dbReference>
<dbReference type="AlphaFoldDB" id="A0A6G1GEK4"/>
<evidence type="ECO:0000256" key="10">
    <source>
        <dbReference type="ARBA" id="ARBA00022622"/>
    </source>
</evidence>
<evidence type="ECO:0000256" key="16">
    <source>
        <dbReference type="ARBA" id="ARBA00023288"/>
    </source>
</evidence>
<keyword evidence="18" id="KW-0624">Polysaccharide degradation</keyword>
<keyword evidence="11 23" id="KW-0732">Signal</keyword>
<name>A0A6G1GEK4_9PEZI</name>
<feature type="signal peptide" evidence="23">
    <location>
        <begin position="1"/>
        <end position="22"/>
    </location>
</feature>
<gene>
    <name evidence="24 26" type="ORF">P152DRAFT_125940</name>
</gene>
<evidence type="ECO:0000256" key="7">
    <source>
        <dbReference type="ARBA" id="ARBA00022475"/>
    </source>
</evidence>
<reference evidence="24 26" key="1">
    <citation type="submission" date="2020-01" db="EMBL/GenBank/DDBJ databases">
        <authorList>
            <consortium name="DOE Joint Genome Institute"/>
            <person name="Haridas S."/>
            <person name="Albert R."/>
            <person name="Binder M."/>
            <person name="Bloem J."/>
            <person name="Labutti K."/>
            <person name="Salamov A."/>
            <person name="Andreopoulos B."/>
            <person name="Baker S.E."/>
            <person name="Barry K."/>
            <person name="Bills G."/>
            <person name="Bluhm B.H."/>
            <person name="Cannon C."/>
            <person name="Castanera R."/>
            <person name="Culley D.E."/>
            <person name="Daum C."/>
            <person name="Ezra D."/>
            <person name="Gonzalez J.B."/>
            <person name="Henrissat B."/>
            <person name="Kuo A."/>
            <person name="Liang C."/>
            <person name="Lipzen A."/>
            <person name="Lutzoni F."/>
            <person name="Magnuson J."/>
            <person name="Mondo S."/>
            <person name="Nolan M."/>
            <person name="Ohm R."/>
            <person name="Pangilinan J."/>
            <person name="Park H.-J."/>
            <person name="Ramirez L."/>
            <person name="Alfaro M."/>
            <person name="Sun H."/>
            <person name="Tritt A."/>
            <person name="Yoshinaga Y."/>
            <person name="Zwiers L.-H."/>
            <person name="Turgeon B.G."/>
            <person name="Goodwin S.B."/>
            <person name="Spatafora J.W."/>
            <person name="Crous P.W."/>
            <person name="Grigoriev I.V."/>
        </authorList>
    </citation>
    <scope>NUCLEOTIDE SEQUENCE</scope>
    <source>
        <strain evidence="24 26">CBS 781.70</strain>
    </source>
</reference>
<dbReference type="RefSeq" id="XP_033538114.1">
    <property type="nucleotide sequence ID" value="XM_033673734.1"/>
</dbReference>
<keyword evidence="15" id="KW-0119">Carbohydrate metabolism</keyword>
<comment type="similarity">
    <text evidence="4 22">Belongs to the glycosyl hydrolase 17 family.</text>
</comment>
<dbReference type="GO" id="GO:0009277">
    <property type="term" value="C:fungal-type cell wall"/>
    <property type="evidence" value="ECO:0007669"/>
    <property type="project" value="TreeGrafter"/>
</dbReference>
<keyword evidence="16" id="KW-0449">Lipoprotein</keyword>
<accession>A0A6G1GEK4</accession>
<dbReference type="GO" id="GO:0098552">
    <property type="term" value="C:side of membrane"/>
    <property type="evidence" value="ECO:0007669"/>
    <property type="project" value="UniProtKB-KW"/>
</dbReference>
<keyword evidence="10" id="KW-0336">GPI-anchor</keyword>
<dbReference type="GO" id="GO:0000272">
    <property type="term" value="P:polysaccharide catabolic process"/>
    <property type="evidence" value="ECO:0007669"/>
    <property type="project" value="UniProtKB-KW"/>
</dbReference>
<dbReference type="GO" id="GO:0009986">
    <property type="term" value="C:cell surface"/>
    <property type="evidence" value="ECO:0007669"/>
    <property type="project" value="TreeGrafter"/>
</dbReference>
<keyword evidence="13" id="KW-0472">Membrane</keyword>
<comment type="catalytic activity">
    <reaction evidence="1">
        <text>Hydrolysis of (1-&gt;3)-beta-D-glucosidic linkages in (1-&gt;3)-beta-D-glucans.</text>
        <dbReference type="EC" id="3.2.1.39"/>
    </reaction>
</comment>
<evidence type="ECO:0000313" key="24">
    <source>
        <dbReference type="EMBL" id="KAF1816483.1"/>
    </source>
</evidence>
<dbReference type="Pfam" id="PF00332">
    <property type="entry name" value="Glyco_hydro_17"/>
    <property type="match status" value="1"/>
</dbReference>
<dbReference type="InterPro" id="IPR050732">
    <property type="entry name" value="Beta-glucan_modifiers"/>
</dbReference>
<keyword evidence="12 24" id="KW-0378">Hydrolase</keyword>
<dbReference type="EC" id="3.2.1.39" evidence="5"/>
<evidence type="ECO:0000256" key="17">
    <source>
        <dbReference type="ARBA" id="ARBA00023316"/>
    </source>
</evidence>
<dbReference type="GeneID" id="54414304"/>
<dbReference type="InterPro" id="IPR000490">
    <property type="entry name" value="Glyco_hydro_17"/>
</dbReference>
<keyword evidence="14" id="KW-0325">Glycoprotein</keyword>
<comment type="function">
    <text evidence="19">Glucanases play a role in cell expansion during growth, in cell-cell fusion during mating, and in spore release during sporulation. This enzyme may be involved in beta-glucan degradation and also function biosynthetically as a transglycosylase.</text>
</comment>
<evidence type="ECO:0000256" key="11">
    <source>
        <dbReference type="ARBA" id="ARBA00022729"/>
    </source>
</evidence>
<dbReference type="SUPFAM" id="SSF51445">
    <property type="entry name" value="(Trans)glycosidases"/>
    <property type="match status" value="1"/>
</dbReference>
<comment type="subcellular location">
    <subcellularLocation>
        <location evidence="3">Cell membrane</location>
        <topology evidence="3">Lipid-anchor</topology>
        <topology evidence="3">GPI-anchor</topology>
    </subcellularLocation>
    <subcellularLocation>
        <location evidence="2">Secreted</location>
        <location evidence="2">Cell wall</location>
    </subcellularLocation>
</comment>
<evidence type="ECO:0000313" key="25">
    <source>
        <dbReference type="Proteomes" id="UP000504638"/>
    </source>
</evidence>
<evidence type="ECO:0000256" key="22">
    <source>
        <dbReference type="RuleBase" id="RU004335"/>
    </source>
</evidence>
<dbReference type="GO" id="GO:0042973">
    <property type="term" value="F:glucan endo-1,3-beta-D-glucosidase activity"/>
    <property type="evidence" value="ECO:0007669"/>
    <property type="project" value="UniProtKB-EC"/>
</dbReference>
<keyword evidence="9" id="KW-0964">Secreted</keyword>
<evidence type="ECO:0000256" key="15">
    <source>
        <dbReference type="ARBA" id="ARBA00023277"/>
    </source>
</evidence>
<evidence type="ECO:0000256" key="14">
    <source>
        <dbReference type="ARBA" id="ARBA00023180"/>
    </source>
</evidence>
<keyword evidence="7" id="KW-1003">Cell membrane</keyword>
<evidence type="ECO:0000256" key="18">
    <source>
        <dbReference type="ARBA" id="ARBA00023326"/>
    </source>
</evidence>
<organism evidence="24">
    <name type="scientific">Eremomyces bilateralis CBS 781.70</name>
    <dbReference type="NCBI Taxonomy" id="1392243"/>
    <lineage>
        <taxon>Eukaryota</taxon>
        <taxon>Fungi</taxon>
        <taxon>Dikarya</taxon>
        <taxon>Ascomycota</taxon>
        <taxon>Pezizomycotina</taxon>
        <taxon>Dothideomycetes</taxon>
        <taxon>Dothideomycetes incertae sedis</taxon>
        <taxon>Eremomycetales</taxon>
        <taxon>Eremomycetaceae</taxon>
        <taxon>Eremomyces</taxon>
    </lineage>
</organism>
<dbReference type="OrthoDB" id="77201at2759"/>
<reference evidence="26" key="3">
    <citation type="submission" date="2025-04" db="UniProtKB">
        <authorList>
            <consortium name="RefSeq"/>
        </authorList>
    </citation>
    <scope>IDENTIFICATION</scope>
    <source>
        <strain evidence="26">CBS 781.70</strain>
    </source>
</reference>
<dbReference type="Proteomes" id="UP000504638">
    <property type="component" value="Unplaced"/>
</dbReference>
<proteinExistence type="inferred from homology"/>
<evidence type="ECO:0000256" key="1">
    <source>
        <dbReference type="ARBA" id="ARBA00000382"/>
    </source>
</evidence>
<dbReference type="PANTHER" id="PTHR16631:SF13">
    <property type="entry name" value="GLUCAN ENDO-1,3-BETA-GLUCOSIDASE EGLC-RELATED"/>
    <property type="match status" value="1"/>
</dbReference>
<evidence type="ECO:0000256" key="8">
    <source>
        <dbReference type="ARBA" id="ARBA00022512"/>
    </source>
</evidence>
<evidence type="ECO:0000256" key="2">
    <source>
        <dbReference type="ARBA" id="ARBA00004191"/>
    </source>
</evidence>
<evidence type="ECO:0000256" key="19">
    <source>
        <dbReference type="ARBA" id="ARBA00025152"/>
    </source>
</evidence>
<keyword evidence="25" id="KW-1185">Reference proteome</keyword>
<evidence type="ECO:0000256" key="4">
    <source>
        <dbReference type="ARBA" id="ARBA00008773"/>
    </source>
</evidence>
<evidence type="ECO:0000313" key="26">
    <source>
        <dbReference type="RefSeq" id="XP_033538114.1"/>
    </source>
</evidence>
<dbReference type="EMBL" id="ML975150">
    <property type="protein sequence ID" value="KAF1816483.1"/>
    <property type="molecule type" value="Genomic_DNA"/>
</dbReference>
<evidence type="ECO:0000256" key="12">
    <source>
        <dbReference type="ARBA" id="ARBA00022801"/>
    </source>
</evidence>
<dbReference type="GO" id="GO:0005886">
    <property type="term" value="C:plasma membrane"/>
    <property type="evidence" value="ECO:0007669"/>
    <property type="project" value="UniProtKB-SubCell"/>
</dbReference>
<evidence type="ECO:0000256" key="9">
    <source>
        <dbReference type="ARBA" id="ARBA00022525"/>
    </source>
</evidence>
<evidence type="ECO:0000256" key="23">
    <source>
        <dbReference type="SAM" id="SignalP"/>
    </source>
</evidence>
<protein>
    <recommendedName>
        <fullName evidence="6">Probable glucan endo-1,3-beta-glucosidase eglC</fullName>
        <ecNumber evidence="5">3.2.1.39</ecNumber>
    </recommendedName>
    <alternativeName>
        <fullName evidence="20">Endo-1,3-beta-glucanase eglC</fullName>
    </alternativeName>
    <alternativeName>
        <fullName evidence="21">Laminarinase eglC</fullName>
    </alternativeName>
</protein>
<dbReference type="Gene3D" id="3.20.20.80">
    <property type="entry name" value="Glycosidases"/>
    <property type="match status" value="1"/>
</dbReference>
<evidence type="ECO:0000256" key="13">
    <source>
        <dbReference type="ARBA" id="ARBA00023136"/>
    </source>
</evidence>
<evidence type="ECO:0000256" key="5">
    <source>
        <dbReference type="ARBA" id="ARBA00012780"/>
    </source>
</evidence>
<keyword evidence="8" id="KW-0134">Cell wall</keyword>
<evidence type="ECO:0000256" key="21">
    <source>
        <dbReference type="ARBA" id="ARBA00032906"/>
    </source>
</evidence>
<dbReference type="GO" id="GO:0005576">
    <property type="term" value="C:extracellular region"/>
    <property type="evidence" value="ECO:0007669"/>
    <property type="project" value="TreeGrafter"/>
</dbReference>
<dbReference type="InterPro" id="IPR017853">
    <property type="entry name" value="GH"/>
</dbReference>
<keyword evidence="17" id="KW-0961">Cell wall biogenesis/degradation</keyword>
<evidence type="ECO:0000256" key="6">
    <source>
        <dbReference type="ARBA" id="ARBA00019762"/>
    </source>
</evidence>
<evidence type="ECO:0000256" key="3">
    <source>
        <dbReference type="ARBA" id="ARBA00004609"/>
    </source>
</evidence>
<evidence type="ECO:0000256" key="20">
    <source>
        <dbReference type="ARBA" id="ARBA00032134"/>
    </source>
</evidence>
<dbReference type="PANTHER" id="PTHR16631">
    <property type="entry name" value="GLUCAN 1,3-BETA-GLUCOSIDASE"/>
    <property type="match status" value="1"/>
</dbReference>
<sequence>MRLPALTTTALLALSHLSLAEAYWKGFNVGANNPDGTCKTRDDWAHAFTQLASLPGHFTTVRTFATSDCDTLANAVPAALDTGTQLLVGVWTQDDAHFEREKVALEAAIREFGDEWIVAIMVGNEDLYRGEVTAEVLAGKIYDVRGMVRALGVEKEVGHADTWTAWVDGANEAVIQASDFVAHQGYPYWQGADIANSASVYWASVQATRDVVNAVKPGTWVWMTETGWPVTGDDFGAAQASVWNAQEYWKQVACEAFNEGHTFWYAYQDYTSTPSFGVIGQDGNPLYDLTC</sequence>